<evidence type="ECO:0000313" key="3">
    <source>
        <dbReference type="Proteomes" id="UP000262142"/>
    </source>
</evidence>
<dbReference type="InterPro" id="IPR027417">
    <property type="entry name" value="P-loop_NTPase"/>
</dbReference>
<feature type="domain" description="CobQ/CobB/MinD/ParA nucleotide binding" evidence="1">
    <location>
        <begin position="3"/>
        <end position="150"/>
    </location>
</feature>
<organism evidence="2 3">
    <name type="scientific">Candidatus Ornithobacterium hominis</name>
    <dbReference type="NCBI Taxonomy" id="2497989"/>
    <lineage>
        <taxon>Bacteria</taxon>
        <taxon>Pseudomonadati</taxon>
        <taxon>Bacteroidota</taxon>
        <taxon>Flavobacteriia</taxon>
        <taxon>Flavobacteriales</taxon>
        <taxon>Weeksellaceae</taxon>
        <taxon>Ornithobacterium</taxon>
    </lineage>
</organism>
<dbReference type="Proteomes" id="UP000262142">
    <property type="component" value="Unassembled WGS sequence"/>
</dbReference>
<dbReference type="OrthoDB" id="978593at2"/>
<evidence type="ECO:0000313" key="2">
    <source>
        <dbReference type="EMBL" id="SZD74200.1"/>
    </source>
</evidence>
<dbReference type="EMBL" id="UNSC01000008">
    <property type="protein sequence ID" value="SZD74200.1"/>
    <property type="molecule type" value="Genomic_DNA"/>
</dbReference>
<dbReference type="CDD" id="cd02042">
    <property type="entry name" value="ParAB_family"/>
    <property type="match status" value="1"/>
</dbReference>
<proteinExistence type="predicted"/>
<reference evidence="2 3" key="1">
    <citation type="submission" date="2018-09" db="EMBL/GenBank/DDBJ databases">
        <authorList>
            <consortium name="Pathogen Informatics"/>
        </authorList>
    </citation>
    <scope>NUCLEOTIDE SEQUENCE [LARGE SCALE GENOMIC DNA]</scope>
    <source>
        <strain evidence="2 3">OH-22767</strain>
    </source>
</reference>
<accession>A0A383U3T3</accession>
<protein>
    <submittedName>
        <fullName evidence="2">CO dehydrogenase maturation factor</fullName>
    </submittedName>
</protein>
<name>A0A383U3T3_9FLAO</name>
<dbReference type="RefSeq" id="WP_119059808.1">
    <property type="nucleotide sequence ID" value="NZ_UNSC01000008.1"/>
</dbReference>
<dbReference type="PANTHER" id="PTHR13696">
    <property type="entry name" value="P-LOOP CONTAINING NUCLEOSIDE TRIPHOSPHATE HYDROLASE"/>
    <property type="match status" value="1"/>
</dbReference>
<dbReference type="PANTHER" id="PTHR13696:SF99">
    <property type="entry name" value="COBYRINIC ACID AC-DIAMIDE SYNTHASE"/>
    <property type="match status" value="1"/>
</dbReference>
<evidence type="ECO:0000259" key="1">
    <source>
        <dbReference type="Pfam" id="PF01656"/>
    </source>
</evidence>
<dbReference type="Gene3D" id="3.40.50.300">
    <property type="entry name" value="P-loop containing nucleotide triphosphate hydrolases"/>
    <property type="match status" value="1"/>
</dbReference>
<gene>
    <name evidence="2" type="ORF">SAMEA104719789_01659</name>
</gene>
<dbReference type="AlphaFoldDB" id="A0A383U3T3"/>
<keyword evidence="3" id="KW-1185">Reference proteome</keyword>
<sequence>MIICFTGQKGGVGKSTLAIAFANYLVQEKGIDVKMYDFDSQQTIYQRWNIDNEHVPGDKLYEVNYIERDNNIFDVEFFDEHYESDEVIIVDLAGTQDMIYTDLLQQSNFLILPFEYTEFSMKSTLVFLYVLGQIESMSEKIFIANRYDKGYNYPGEEFFNGQIKEHNGTLVNSKILKRNELQKITTKSLNYAQKKAVKDAFEEMIILMDIKVPKN</sequence>
<dbReference type="InterPro" id="IPR002586">
    <property type="entry name" value="CobQ/CobB/MinD/ParA_Nub-bd_dom"/>
</dbReference>
<dbReference type="SUPFAM" id="SSF52540">
    <property type="entry name" value="P-loop containing nucleoside triphosphate hydrolases"/>
    <property type="match status" value="1"/>
</dbReference>
<dbReference type="Pfam" id="PF01656">
    <property type="entry name" value="CbiA"/>
    <property type="match status" value="1"/>
</dbReference>
<dbReference type="InterPro" id="IPR050678">
    <property type="entry name" value="DNA_Partitioning_ATPase"/>
</dbReference>